<dbReference type="InterPro" id="IPR025857">
    <property type="entry name" value="MacB_PCD"/>
</dbReference>
<dbReference type="GO" id="GO:0005886">
    <property type="term" value="C:plasma membrane"/>
    <property type="evidence" value="ECO:0007669"/>
    <property type="project" value="UniProtKB-SubCell"/>
</dbReference>
<sequence length="406" mass="44611">MNWGNLMQMAFRSLKNNKFRCFLTMLGIIIGVSSVITMLAIGQGSKRSIQAQISEMGSNVIMVFPGNRRAGGVRLSADEMQTLKLQDYRSIQEKATLLSHVSPMVSSSGQFIYGAKNTPSTLYGVSPDYLEIRMLEVERGEMFTEEDINAIAKVCVVGQTVVDNLFEEGEDPLGKTVRFNATPFKIIGVLKAKGYNSMGQDQDDLVLAPYTSVQKRILAITYLRGLYASAVDEKQSEEAIDQIEGILRENHRLQDGVENDFEVRSQEELSNMLSSTTNLLTVLLASIAGISLLVGGIGIMNIMYVSVTERTKEIGLRLSIGAKSRHILWQFLIESVLISVSGGIVGVILGALASLAVKYIAGWPIFVQPWSVLLAFAVCTLTGVFFGWYPAKKAANLDPIEALRYE</sequence>
<keyword evidence="5 7" id="KW-0472">Membrane</keyword>
<evidence type="ECO:0000256" key="1">
    <source>
        <dbReference type="ARBA" id="ARBA00004651"/>
    </source>
</evidence>
<gene>
    <name evidence="10" type="ORF">IAB08_07375</name>
</gene>
<dbReference type="PANTHER" id="PTHR30572">
    <property type="entry name" value="MEMBRANE COMPONENT OF TRANSPORTER-RELATED"/>
    <property type="match status" value="1"/>
</dbReference>
<comment type="subcellular location">
    <subcellularLocation>
        <location evidence="1">Cell membrane</location>
        <topology evidence="1">Multi-pass membrane protein</topology>
    </subcellularLocation>
</comment>
<keyword evidence="2" id="KW-1003">Cell membrane</keyword>
<proteinExistence type="inferred from homology"/>
<evidence type="ECO:0000313" key="11">
    <source>
        <dbReference type="Proteomes" id="UP000823612"/>
    </source>
</evidence>
<feature type="domain" description="MacB-like periplasmic core" evidence="9">
    <location>
        <begin position="22"/>
        <end position="245"/>
    </location>
</feature>
<evidence type="ECO:0000313" key="10">
    <source>
        <dbReference type="EMBL" id="MBO8433096.1"/>
    </source>
</evidence>
<name>A0A9D9DVB1_9BACT</name>
<evidence type="ECO:0000256" key="2">
    <source>
        <dbReference type="ARBA" id="ARBA00022475"/>
    </source>
</evidence>
<feature type="domain" description="ABC3 transporter permease C-terminal" evidence="8">
    <location>
        <begin position="286"/>
        <end position="399"/>
    </location>
</feature>
<evidence type="ECO:0000256" key="3">
    <source>
        <dbReference type="ARBA" id="ARBA00022692"/>
    </source>
</evidence>
<evidence type="ECO:0000256" key="7">
    <source>
        <dbReference type="SAM" id="Phobius"/>
    </source>
</evidence>
<dbReference type="GO" id="GO:0022857">
    <property type="term" value="F:transmembrane transporter activity"/>
    <property type="evidence" value="ECO:0007669"/>
    <property type="project" value="TreeGrafter"/>
</dbReference>
<dbReference type="PANTHER" id="PTHR30572:SF4">
    <property type="entry name" value="ABC TRANSPORTER PERMEASE YTRF"/>
    <property type="match status" value="1"/>
</dbReference>
<dbReference type="Pfam" id="PF02687">
    <property type="entry name" value="FtsX"/>
    <property type="match status" value="1"/>
</dbReference>
<dbReference type="InterPro" id="IPR050250">
    <property type="entry name" value="Macrolide_Exporter_MacB"/>
</dbReference>
<dbReference type="EMBL" id="JADIMZ010000110">
    <property type="protein sequence ID" value="MBO8433096.1"/>
    <property type="molecule type" value="Genomic_DNA"/>
</dbReference>
<evidence type="ECO:0000256" key="5">
    <source>
        <dbReference type="ARBA" id="ARBA00023136"/>
    </source>
</evidence>
<keyword evidence="3 7" id="KW-0812">Transmembrane</keyword>
<reference evidence="10" key="2">
    <citation type="journal article" date="2021" name="PeerJ">
        <title>Extensive microbial diversity within the chicken gut microbiome revealed by metagenomics and culture.</title>
        <authorList>
            <person name="Gilroy R."/>
            <person name="Ravi A."/>
            <person name="Getino M."/>
            <person name="Pursley I."/>
            <person name="Horton D.L."/>
            <person name="Alikhan N.F."/>
            <person name="Baker D."/>
            <person name="Gharbi K."/>
            <person name="Hall N."/>
            <person name="Watson M."/>
            <person name="Adriaenssens E.M."/>
            <person name="Foster-Nyarko E."/>
            <person name="Jarju S."/>
            <person name="Secka A."/>
            <person name="Antonio M."/>
            <person name="Oren A."/>
            <person name="Chaudhuri R.R."/>
            <person name="La Ragione R."/>
            <person name="Hildebrand F."/>
            <person name="Pallen M.J."/>
        </authorList>
    </citation>
    <scope>NUCLEOTIDE SEQUENCE</scope>
    <source>
        <strain evidence="10">2889</strain>
    </source>
</reference>
<accession>A0A9D9DVB1</accession>
<evidence type="ECO:0000259" key="9">
    <source>
        <dbReference type="Pfam" id="PF12704"/>
    </source>
</evidence>
<feature type="transmembrane region" description="Helical" evidence="7">
    <location>
        <begin position="328"/>
        <end position="357"/>
    </location>
</feature>
<dbReference type="AlphaFoldDB" id="A0A9D9DVB1"/>
<dbReference type="Proteomes" id="UP000823612">
    <property type="component" value="Unassembled WGS sequence"/>
</dbReference>
<dbReference type="Pfam" id="PF12704">
    <property type="entry name" value="MacB_PCD"/>
    <property type="match status" value="1"/>
</dbReference>
<comment type="caution">
    <text evidence="10">The sequence shown here is derived from an EMBL/GenBank/DDBJ whole genome shotgun (WGS) entry which is preliminary data.</text>
</comment>
<reference evidence="10" key="1">
    <citation type="submission" date="2020-10" db="EMBL/GenBank/DDBJ databases">
        <authorList>
            <person name="Gilroy R."/>
        </authorList>
    </citation>
    <scope>NUCLEOTIDE SEQUENCE</scope>
    <source>
        <strain evidence="10">2889</strain>
    </source>
</reference>
<feature type="transmembrane region" description="Helical" evidence="7">
    <location>
        <begin position="21"/>
        <end position="42"/>
    </location>
</feature>
<dbReference type="InterPro" id="IPR003838">
    <property type="entry name" value="ABC3_permease_C"/>
</dbReference>
<evidence type="ECO:0000256" key="4">
    <source>
        <dbReference type="ARBA" id="ARBA00022989"/>
    </source>
</evidence>
<protein>
    <submittedName>
        <fullName evidence="10">ABC transporter permease</fullName>
    </submittedName>
</protein>
<comment type="similarity">
    <text evidence="6">Belongs to the ABC-4 integral membrane protein family.</text>
</comment>
<organism evidence="10 11">
    <name type="scientific">Candidatus Pullibacteroides excrementavium</name>
    <dbReference type="NCBI Taxonomy" id="2840905"/>
    <lineage>
        <taxon>Bacteria</taxon>
        <taxon>Pseudomonadati</taxon>
        <taxon>Bacteroidota</taxon>
        <taxon>Bacteroidia</taxon>
        <taxon>Bacteroidales</taxon>
        <taxon>Candidatus Pullibacteroides</taxon>
    </lineage>
</organism>
<evidence type="ECO:0000259" key="8">
    <source>
        <dbReference type="Pfam" id="PF02687"/>
    </source>
</evidence>
<feature type="transmembrane region" description="Helical" evidence="7">
    <location>
        <begin position="369"/>
        <end position="389"/>
    </location>
</feature>
<evidence type="ECO:0000256" key="6">
    <source>
        <dbReference type="ARBA" id="ARBA00038076"/>
    </source>
</evidence>
<feature type="transmembrane region" description="Helical" evidence="7">
    <location>
        <begin position="279"/>
        <end position="307"/>
    </location>
</feature>
<keyword evidence="4 7" id="KW-1133">Transmembrane helix</keyword>